<reference evidence="3" key="1">
    <citation type="submission" date="2022-07" db="EMBL/GenBank/DDBJ databases">
        <authorList>
            <person name="Macas J."/>
            <person name="Novak P."/>
            <person name="Neumann P."/>
        </authorList>
    </citation>
    <scope>NUCLEOTIDE SEQUENCE</scope>
</reference>
<dbReference type="GO" id="GO:0008234">
    <property type="term" value="F:cysteine-type peptidase activity"/>
    <property type="evidence" value="ECO:0007669"/>
    <property type="project" value="InterPro"/>
</dbReference>
<dbReference type="SUPFAM" id="SSF54001">
    <property type="entry name" value="Cysteine proteinases"/>
    <property type="match status" value="1"/>
</dbReference>
<dbReference type="AlphaFoldDB" id="A0AAV0BXL9"/>
<dbReference type="Gene3D" id="3.90.70.10">
    <property type="entry name" value="Cysteine proteinases"/>
    <property type="match status" value="1"/>
</dbReference>
<feature type="compositionally biased region" description="Basic and acidic residues" evidence="1">
    <location>
        <begin position="1"/>
        <end position="11"/>
    </location>
</feature>
<evidence type="ECO:0000313" key="4">
    <source>
        <dbReference type="Proteomes" id="UP001152523"/>
    </source>
</evidence>
<dbReference type="Proteomes" id="UP001152523">
    <property type="component" value="Unassembled WGS sequence"/>
</dbReference>
<keyword evidence="4" id="KW-1185">Reference proteome</keyword>
<proteinExistence type="predicted"/>
<accession>A0AAV0BXL9</accession>
<dbReference type="Pfam" id="PF00112">
    <property type="entry name" value="Peptidase_C1"/>
    <property type="match status" value="1"/>
</dbReference>
<feature type="region of interest" description="Disordered" evidence="1">
    <location>
        <begin position="1"/>
        <end position="25"/>
    </location>
</feature>
<gene>
    <name evidence="3" type="ORF">CEPIT_LOCUS319</name>
</gene>
<dbReference type="GO" id="GO:0006508">
    <property type="term" value="P:proteolysis"/>
    <property type="evidence" value="ECO:0007669"/>
    <property type="project" value="InterPro"/>
</dbReference>
<dbReference type="InterPro" id="IPR000668">
    <property type="entry name" value="Peptidase_C1A_C"/>
</dbReference>
<dbReference type="InterPro" id="IPR038765">
    <property type="entry name" value="Papain-like_cys_pep_sf"/>
</dbReference>
<sequence length="114" mass="13214">MYEAYHSPEKKKVPKKGKGKQEKQLRNSPLHAILIVGYGTTEEGIHYWLVKNSYGSTWGQKGYGKIIRQSSSRKPYSRLKGISFAEVIVDDRYKEEGAASELKDFWDRWFKVKA</sequence>
<evidence type="ECO:0000313" key="3">
    <source>
        <dbReference type="EMBL" id="CAH9052041.1"/>
    </source>
</evidence>
<evidence type="ECO:0000259" key="2">
    <source>
        <dbReference type="Pfam" id="PF00112"/>
    </source>
</evidence>
<evidence type="ECO:0000256" key="1">
    <source>
        <dbReference type="SAM" id="MobiDB-lite"/>
    </source>
</evidence>
<organism evidence="3 4">
    <name type="scientific">Cuscuta epithymum</name>
    <dbReference type="NCBI Taxonomy" id="186058"/>
    <lineage>
        <taxon>Eukaryota</taxon>
        <taxon>Viridiplantae</taxon>
        <taxon>Streptophyta</taxon>
        <taxon>Embryophyta</taxon>
        <taxon>Tracheophyta</taxon>
        <taxon>Spermatophyta</taxon>
        <taxon>Magnoliopsida</taxon>
        <taxon>eudicotyledons</taxon>
        <taxon>Gunneridae</taxon>
        <taxon>Pentapetalae</taxon>
        <taxon>asterids</taxon>
        <taxon>lamiids</taxon>
        <taxon>Solanales</taxon>
        <taxon>Convolvulaceae</taxon>
        <taxon>Cuscuteae</taxon>
        <taxon>Cuscuta</taxon>
        <taxon>Cuscuta subgen. Cuscuta</taxon>
    </lineage>
</organism>
<dbReference type="EMBL" id="CAMAPF010000004">
    <property type="protein sequence ID" value="CAH9052041.1"/>
    <property type="molecule type" value="Genomic_DNA"/>
</dbReference>
<protein>
    <recommendedName>
        <fullName evidence="2">Peptidase C1A papain C-terminal domain-containing protein</fullName>
    </recommendedName>
</protein>
<name>A0AAV0BXL9_9ASTE</name>
<feature type="domain" description="Peptidase C1A papain C-terminal" evidence="2">
    <location>
        <begin position="24"/>
        <end position="71"/>
    </location>
</feature>
<comment type="caution">
    <text evidence="3">The sequence shown here is derived from an EMBL/GenBank/DDBJ whole genome shotgun (WGS) entry which is preliminary data.</text>
</comment>